<dbReference type="InterPro" id="IPR046748">
    <property type="entry name" value="HipA_2"/>
</dbReference>
<dbReference type="EMBL" id="BAAAZP010000192">
    <property type="protein sequence ID" value="GAA3707626.1"/>
    <property type="molecule type" value="Genomic_DNA"/>
</dbReference>
<evidence type="ECO:0000313" key="2">
    <source>
        <dbReference type="EMBL" id="GAA3707626.1"/>
    </source>
</evidence>
<comment type="caution">
    <text evidence="2">The sequence shown here is derived from an EMBL/GenBank/DDBJ whole genome shotgun (WGS) entry which is preliminary data.</text>
</comment>
<proteinExistence type="predicted"/>
<sequence length="261" mass="28791">MVDLRDWSGLVRGRHDRFDGLHVRALSGAAGQSFASPFEVLANDGGRYFVKALEGCQEFARGSLAIEYVVAEAGRLIGAPVCDTSLIRIPEDLADWPMPFGKLQPGIAHASAAIDQAVECRPALQHRLKDDNRSRQVGLYALYDWCFGDDAQWLHDVDDDRAIYSHDHGLYLPPHDGTIRADLLRRCVDEPNELSDPADGLAPEAVRRVSAALERINRDALVKVVRGVPASWPVTDDDLEALGWFLEHRAPAVAARVRALI</sequence>
<organism evidence="2 3">
    <name type="scientific">Nonomuraea antimicrobica</name>
    <dbReference type="NCBI Taxonomy" id="561173"/>
    <lineage>
        <taxon>Bacteria</taxon>
        <taxon>Bacillati</taxon>
        <taxon>Actinomycetota</taxon>
        <taxon>Actinomycetes</taxon>
        <taxon>Streptosporangiales</taxon>
        <taxon>Streptosporangiaceae</taxon>
        <taxon>Nonomuraea</taxon>
    </lineage>
</organism>
<feature type="domain" description="HipA-like kinase" evidence="1">
    <location>
        <begin position="31"/>
        <end position="133"/>
    </location>
</feature>
<evidence type="ECO:0000259" key="1">
    <source>
        <dbReference type="Pfam" id="PF20613"/>
    </source>
</evidence>
<accession>A0ABP7DMG0</accession>
<reference evidence="3" key="1">
    <citation type="journal article" date="2019" name="Int. J. Syst. Evol. Microbiol.">
        <title>The Global Catalogue of Microorganisms (GCM) 10K type strain sequencing project: providing services to taxonomists for standard genome sequencing and annotation.</title>
        <authorList>
            <consortium name="The Broad Institute Genomics Platform"/>
            <consortium name="The Broad Institute Genome Sequencing Center for Infectious Disease"/>
            <person name="Wu L."/>
            <person name="Ma J."/>
        </authorList>
    </citation>
    <scope>NUCLEOTIDE SEQUENCE [LARGE SCALE GENOMIC DNA]</scope>
    <source>
        <strain evidence="3">JCM 16904</strain>
    </source>
</reference>
<gene>
    <name evidence="2" type="ORF">GCM10022224_086500</name>
</gene>
<dbReference type="RefSeq" id="WP_344892600.1">
    <property type="nucleotide sequence ID" value="NZ_BAAAZP010000192.1"/>
</dbReference>
<dbReference type="Proteomes" id="UP001500902">
    <property type="component" value="Unassembled WGS sequence"/>
</dbReference>
<protein>
    <recommendedName>
        <fullName evidence="1">HipA-like kinase domain-containing protein</fullName>
    </recommendedName>
</protein>
<name>A0ABP7DMG0_9ACTN</name>
<dbReference type="Pfam" id="PF20613">
    <property type="entry name" value="HipA_2"/>
    <property type="match status" value="1"/>
</dbReference>
<evidence type="ECO:0000313" key="3">
    <source>
        <dbReference type="Proteomes" id="UP001500902"/>
    </source>
</evidence>
<keyword evidence="3" id="KW-1185">Reference proteome</keyword>